<gene>
    <name evidence="1" type="ORF">GMARGA_LOCUS23734</name>
</gene>
<comment type="caution">
    <text evidence="1">The sequence shown here is derived from an EMBL/GenBank/DDBJ whole genome shotgun (WGS) entry which is preliminary data.</text>
</comment>
<name>A0ABN7VYA2_GIGMA</name>
<protein>
    <submittedName>
        <fullName evidence="1">34119_t:CDS:1</fullName>
    </submittedName>
</protein>
<proteinExistence type="predicted"/>
<dbReference type="EMBL" id="CAJVQB010024297">
    <property type="protein sequence ID" value="CAG8803843.1"/>
    <property type="molecule type" value="Genomic_DNA"/>
</dbReference>
<organism evidence="1 2">
    <name type="scientific">Gigaspora margarita</name>
    <dbReference type="NCBI Taxonomy" id="4874"/>
    <lineage>
        <taxon>Eukaryota</taxon>
        <taxon>Fungi</taxon>
        <taxon>Fungi incertae sedis</taxon>
        <taxon>Mucoromycota</taxon>
        <taxon>Glomeromycotina</taxon>
        <taxon>Glomeromycetes</taxon>
        <taxon>Diversisporales</taxon>
        <taxon>Gigasporaceae</taxon>
        <taxon>Gigaspora</taxon>
    </lineage>
</organism>
<evidence type="ECO:0000313" key="1">
    <source>
        <dbReference type="EMBL" id="CAG8803843.1"/>
    </source>
</evidence>
<accession>A0ABN7VYA2</accession>
<reference evidence="1 2" key="1">
    <citation type="submission" date="2021-06" db="EMBL/GenBank/DDBJ databases">
        <authorList>
            <person name="Kallberg Y."/>
            <person name="Tangrot J."/>
            <person name="Rosling A."/>
        </authorList>
    </citation>
    <scope>NUCLEOTIDE SEQUENCE [LARGE SCALE GENOMIC DNA]</scope>
    <source>
        <strain evidence="1 2">120-4 pot B 10/14</strain>
    </source>
</reference>
<dbReference type="Proteomes" id="UP000789901">
    <property type="component" value="Unassembled WGS sequence"/>
</dbReference>
<sequence>MTNCDVADTRAFMLRVAKKEGWNMVADIRNPFNEDPIKAFFQEKLLSTKQLAKISSRVDTKPEALVLSFSNSPGSTSIGKIGVPELCISFV</sequence>
<keyword evidence="2" id="KW-1185">Reference proteome</keyword>
<evidence type="ECO:0000313" key="2">
    <source>
        <dbReference type="Proteomes" id="UP000789901"/>
    </source>
</evidence>